<evidence type="ECO:0000313" key="2">
    <source>
        <dbReference type="EMBL" id="AGX86262.1"/>
    </source>
</evidence>
<reference evidence="2 3" key="1">
    <citation type="journal article" date="2013" name="Genome Biol.">
        <title>Genomic analysis reveals key aspects of prokaryotic symbiosis in the phototrophic consortium "Chlorochromatium aggregatum".</title>
        <authorList>
            <person name="Liu Z."/>
            <person name="Muller J."/>
            <person name="Li T."/>
            <person name="Alvey R.M."/>
            <person name="Vogl K."/>
            <person name="Frigaard N.U."/>
            <person name="Rockwell N.C."/>
            <person name="Boyd E.S."/>
            <person name="Tomsho L.P."/>
            <person name="Schuster S.C."/>
            <person name="Henke P."/>
            <person name="Rohde M."/>
            <person name="Overmann J."/>
            <person name="Bryant D.A."/>
        </authorList>
    </citation>
    <scope>NUCLEOTIDE SEQUENCE [LARGE SCALE GENOMIC DNA]</scope>
    <source>
        <strain evidence="2">CR</strain>
    </source>
</reference>
<feature type="region of interest" description="Disordered" evidence="1">
    <location>
        <begin position="192"/>
        <end position="217"/>
    </location>
</feature>
<evidence type="ECO:0000313" key="3">
    <source>
        <dbReference type="Proteomes" id="UP000017184"/>
    </source>
</evidence>
<protein>
    <recommendedName>
        <fullName evidence="4">Transmembrane protein</fullName>
    </recommendedName>
</protein>
<evidence type="ECO:0008006" key="4">
    <source>
        <dbReference type="Google" id="ProtNLM"/>
    </source>
</evidence>
<dbReference type="STRING" id="946483.Cenrod_0128"/>
<sequence>MFGNLELIVLTTTKFGDMGVANVGVGGAAAWIAALLLCGGSVWALDAASAPTVTVHPRTGGLPVVARSRTADPVDLLGTALPRVFSATDWASLTPEQRVALRPLAAVWKDLGSVQRRKWITLGSHFAQMTPEEQAKLHARMTQWVALTPQQREDARRRYAQVRRTMPAAQRSELWATYQALSPEEKQRFAKQFAQKSQARSARAPRAMQPGAVSSVSLPRMPGASGVVLSVGSGQSSRASAPTASASIPASASSSAPVTAASAIQPPVGAASTVGVPSGVDGSKAFAALPLPAASSAASSSVTPFAIPGMVR</sequence>
<dbReference type="HOGENOM" id="CLU_890501_0_0_4"/>
<dbReference type="Proteomes" id="UP000017184">
    <property type="component" value="Chromosome"/>
</dbReference>
<dbReference type="Pfam" id="PF11304">
    <property type="entry name" value="DUF3106"/>
    <property type="match status" value="1"/>
</dbReference>
<dbReference type="AlphaFoldDB" id="U5N4K0"/>
<evidence type="ECO:0000256" key="1">
    <source>
        <dbReference type="SAM" id="MobiDB-lite"/>
    </source>
</evidence>
<accession>U5N4K0</accession>
<dbReference type="EMBL" id="CP004885">
    <property type="protein sequence ID" value="AGX86262.1"/>
    <property type="molecule type" value="Genomic_DNA"/>
</dbReference>
<name>U5N4K0_9BURK</name>
<keyword evidence="3" id="KW-1185">Reference proteome</keyword>
<dbReference type="KEGG" id="cbx:Cenrod_0128"/>
<gene>
    <name evidence="2" type="ORF">Cenrod_0128</name>
</gene>
<organism evidence="2 3">
    <name type="scientific">Candidatus Symbiobacter mobilis CR</name>
    <dbReference type="NCBI Taxonomy" id="946483"/>
    <lineage>
        <taxon>Bacteria</taxon>
        <taxon>Pseudomonadati</taxon>
        <taxon>Pseudomonadota</taxon>
        <taxon>Betaproteobacteria</taxon>
        <taxon>Burkholderiales</taxon>
        <taxon>Comamonadaceae</taxon>
    </lineage>
</organism>
<proteinExistence type="predicted"/>
<dbReference type="eggNOG" id="ENOG5032YRY">
    <property type="taxonomic scope" value="Bacteria"/>
</dbReference>
<dbReference type="InterPro" id="IPR021455">
    <property type="entry name" value="DUF3106"/>
</dbReference>